<feature type="region of interest" description="Disordered" evidence="1">
    <location>
        <begin position="209"/>
        <end position="273"/>
    </location>
</feature>
<evidence type="ECO:0000256" key="1">
    <source>
        <dbReference type="SAM" id="MobiDB-lite"/>
    </source>
</evidence>
<dbReference type="PROSITE" id="PS51257">
    <property type="entry name" value="PROKAR_LIPOPROTEIN"/>
    <property type="match status" value="1"/>
</dbReference>
<evidence type="ECO:0000256" key="2">
    <source>
        <dbReference type="SAM" id="SignalP"/>
    </source>
</evidence>
<organism evidence="3 4">
    <name type="scientific">Sorangium cellulosum So0157-2</name>
    <dbReference type="NCBI Taxonomy" id="1254432"/>
    <lineage>
        <taxon>Bacteria</taxon>
        <taxon>Pseudomonadati</taxon>
        <taxon>Myxococcota</taxon>
        <taxon>Polyangia</taxon>
        <taxon>Polyangiales</taxon>
        <taxon>Polyangiaceae</taxon>
        <taxon>Sorangium</taxon>
    </lineage>
</organism>
<reference evidence="3 4" key="1">
    <citation type="journal article" date="2013" name="Sci. Rep.">
        <title>Extraordinary expansion of a Sorangium cellulosum genome from an alkaline milieu.</title>
        <authorList>
            <person name="Han K."/>
            <person name="Li Z.F."/>
            <person name="Peng R."/>
            <person name="Zhu L.P."/>
            <person name="Zhou T."/>
            <person name="Wang L.G."/>
            <person name="Li S.G."/>
            <person name="Zhang X.B."/>
            <person name="Hu W."/>
            <person name="Wu Z.H."/>
            <person name="Qin N."/>
            <person name="Li Y.Z."/>
        </authorList>
    </citation>
    <scope>NUCLEOTIDE SEQUENCE [LARGE SCALE GENOMIC DNA]</scope>
    <source>
        <strain evidence="3 4">So0157-2</strain>
    </source>
</reference>
<evidence type="ECO:0008006" key="5">
    <source>
        <dbReference type="Google" id="ProtNLM"/>
    </source>
</evidence>
<name>S4XV54_SORCE</name>
<dbReference type="AlphaFoldDB" id="S4XV54"/>
<dbReference type="STRING" id="1254432.SCE1572_23025"/>
<dbReference type="PATRIC" id="fig|1254432.3.peg.5216"/>
<dbReference type="KEGG" id="scu:SCE1572_23025"/>
<gene>
    <name evidence="3" type="ORF">SCE1572_23025</name>
</gene>
<evidence type="ECO:0000313" key="4">
    <source>
        <dbReference type="Proteomes" id="UP000014803"/>
    </source>
</evidence>
<dbReference type="RefSeq" id="WP_020736533.1">
    <property type="nucleotide sequence ID" value="NC_021658.1"/>
</dbReference>
<dbReference type="SUPFAM" id="SSF103647">
    <property type="entry name" value="TSP type-3 repeat"/>
    <property type="match status" value="1"/>
</dbReference>
<feature type="signal peptide" evidence="2">
    <location>
        <begin position="1"/>
        <end position="24"/>
    </location>
</feature>
<dbReference type="HOGENOM" id="CLU_1019038_0_0_7"/>
<protein>
    <recommendedName>
        <fullName evidence="5">Lipoprotein</fullName>
    </recommendedName>
</protein>
<evidence type="ECO:0000313" key="3">
    <source>
        <dbReference type="EMBL" id="AGP37102.1"/>
    </source>
</evidence>
<dbReference type="OrthoDB" id="9791995at2"/>
<dbReference type="GO" id="GO:0005509">
    <property type="term" value="F:calcium ion binding"/>
    <property type="evidence" value="ECO:0007669"/>
    <property type="project" value="InterPro"/>
</dbReference>
<accession>S4XV54</accession>
<sequence length="273" mass="28594">MTRFPLTWPSPRCLLVALMTAAVASCASSTPEPKSAKSATGERDTAIVHEPCEKDSAAAQKVDVNGDRTPDIIHVNKDGREVCRVVDLNLDGAIDAFIYYDGQGLERRRESDFDRDGRADEIAHYERGAVVLKERETNFDDKLDTWDYYEGPRLVRRERDSDGDGIVDQWWQFNNPNDPKCAVVASDQNADGKPDANSVVDLCAESYGAPKAAAPPPASAAPPAGDAGAAPGQPAAAGAAAPAGAAPAASAAPTGSAPSPANAATQPADKKGP</sequence>
<dbReference type="InterPro" id="IPR028974">
    <property type="entry name" value="TSP_type-3_rpt"/>
</dbReference>
<dbReference type="Proteomes" id="UP000014803">
    <property type="component" value="Chromosome"/>
</dbReference>
<feature type="compositionally biased region" description="Low complexity" evidence="1">
    <location>
        <begin position="221"/>
        <end position="264"/>
    </location>
</feature>
<feature type="chain" id="PRO_5004525752" description="Lipoprotein" evidence="2">
    <location>
        <begin position="25"/>
        <end position="273"/>
    </location>
</feature>
<dbReference type="eggNOG" id="COG2849">
    <property type="taxonomic scope" value="Bacteria"/>
</dbReference>
<dbReference type="EMBL" id="CP003969">
    <property type="protein sequence ID" value="AGP37102.1"/>
    <property type="molecule type" value="Genomic_DNA"/>
</dbReference>
<keyword evidence="2" id="KW-0732">Signal</keyword>
<proteinExistence type="predicted"/>